<dbReference type="InterPro" id="IPR051202">
    <property type="entry name" value="Peptidase_C40"/>
</dbReference>
<reference evidence="6 7" key="1">
    <citation type="submission" date="2019-09" db="EMBL/GenBank/DDBJ databases">
        <title>In-depth cultivation of the pig gut microbiome towards novel bacterial diversity and tailored functional studies.</title>
        <authorList>
            <person name="Wylensek D."/>
            <person name="Hitch T.C.A."/>
            <person name="Clavel T."/>
        </authorList>
    </citation>
    <scope>NUCLEOTIDE SEQUENCE [LARGE SCALE GENOMIC DNA]</scope>
    <source>
        <strain evidence="6 7">PG-178-WT-4</strain>
    </source>
</reference>
<sequence>MEREHHTSTHFWRVCVLGPLLAALLTGCGLFRPADNGPTPVKAQKVVHTAYSQMGKKYRLGGASPQKGFDCSGLIWWAYRQNGLNVPRITVDQARAGQSVPKNLARPGDIVVFRTGQSPRGLHTGIYAGGDSFIHSPRRGERVRMESMNIPYWRSKLISVRRVVR</sequence>
<gene>
    <name evidence="6" type="ORF">FYJ44_11040</name>
</gene>
<evidence type="ECO:0000256" key="3">
    <source>
        <dbReference type="ARBA" id="ARBA00022801"/>
    </source>
</evidence>
<dbReference type="GO" id="GO:0006508">
    <property type="term" value="P:proteolysis"/>
    <property type="evidence" value="ECO:0007669"/>
    <property type="project" value="UniProtKB-KW"/>
</dbReference>
<keyword evidence="4" id="KW-0788">Thiol protease</keyword>
<organism evidence="6 7">
    <name type="scientific">Desulfovibrio porci</name>
    <dbReference type="NCBI Taxonomy" id="2605782"/>
    <lineage>
        <taxon>Bacteria</taxon>
        <taxon>Pseudomonadati</taxon>
        <taxon>Thermodesulfobacteriota</taxon>
        <taxon>Desulfovibrionia</taxon>
        <taxon>Desulfovibrionales</taxon>
        <taxon>Desulfovibrionaceae</taxon>
        <taxon>Desulfovibrio</taxon>
    </lineage>
</organism>
<dbReference type="Pfam" id="PF00877">
    <property type="entry name" value="NLPC_P60"/>
    <property type="match status" value="1"/>
</dbReference>
<evidence type="ECO:0000259" key="5">
    <source>
        <dbReference type="PROSITE" id="PS51935"/>
    </source>
</evidence>
<keyword evidence="3" id="KW-0378">Hydrolase</keyword>
<evidence type="ECO:0000313" key="7">
    <source>
        <dbReference type="Proteomes" id="UP000477488"/>
    </source>
</evidence>
<dbReference type="PANTHER" id="PTHR47053:SF1">
    <property type="entry name" value="MUREIN DD-ENDOPEPTIDASE MEPH-RELATED"/>
    <property type="match status" value="1"/>
</dbReference>
<dbReference type="Proteomes" id="UP000477488">
    <property type="component" value="Unassembled WGS sequence"/>
</dbReference>
<name>A0A6L5XMP4_9BACT</name>
<dbReference type="GO" id="GO:0008234">
    <property type="term" value="F:cysteine-type peptidase activity"/>
    <property type="evidence" value="ECO:0007669"/>
    <property type="project" value="UniProtKB-KW"/>
</dbReference>
<protein>
    <submittedName>
        <fullName evidence="6">NlpC/P60 family protein</fullName>
    </submittedName>
</protein>
<dbReference type="Gene3D" id="3.90.1720.10">
    <property type="entry name" value="endopeptidase domain like (from Nostoc punctiforme)"/>
    <property type="match status" value="1"/>
</dbReference>
<evidence type="ECO:0000256" key="4">
    <source>
        <dbReference type="ARBA" id="ARBA00022807"/>
    </source>
</evidence>
<dbReference type="EMBL" id="VUMH01000011">
    <property type="protein sequence ID" value="MSS28554.1"/>
    <property type="molecule type" value="Genomic_DNA"/>
</dbReference>
<proteinExistence type="inferred from homology"/>
<comment type="caution">
    <text evidence="6">The sequence shown here is derived from an EMBL/GenBank/DDBJ whole genome shotgun (WGS) entry which is preliminary data.</text>
</comment>
<dbReference type="PROSITE" id="PS51257">
    <property type="entry name" value="PROKAR_LIPOPROTEIN"/>
    <property type="match status" value="1"/>
</dbReference>
<dbReference type="PANTHER" id="PTHR47053">
    <property type="entry name" value="MUREIN DD-ENDOPEPTIDASE MEPH-RELATED"/>
    <property type="match status" value="1"/>
</dbReference>
<keyword evidence="2" id="KW-0645">Protease</keyword>
<dbReference type="InterPro" id="IPR000064">
    <property type="entry name" value="NLP_P60_dom"/>
</dbReference>
<evidence type="ECO:0000313" key="6">
    <source>
        <dbReference type="EMBL" id="MSS28554.1"/>
    </source>
</evidence>
<dbReference type="PROSITE" id="PS51935">
    <property type="entry name" value="NLPC_P60"/>
    <property type="match status" value="1"/>
</dbReference>
<evidence type="ECO:0000256" key="2">
    <source>
        <dbReference type="ARBA" id="ARBA00022670"/>
    </source>
</evidence>
<feature type="domain" description="NlpC/P60" evidence="5">
    <location>
        <begin position="40"/>
        <end position="164"/>
    </location>
</feature>
<evidence type="ECO:0000256" key="1">
    <source>
        <dbReference type="ARBA" id="ARBA00007074"/>
    </source>
</evidence>
<accession>A0A6L5XMP4</accession>
<dbReference type="InterPro" id="IPR038765">
    <property type="entry name" value="Papain-like_cys_pep_sf"/>
</dbReference>
<comment type="similarity">
    <text evidence="1">Belongs to the peptidase C40 family.</text>
</comment>
<dbReference type="SUPFAM" id="SSF54001">
    <property type="entry name" value="Cysteine proteinases"/>
    <property type="match status" value="1"/>
</dbReference>
<keyword evidence="7" id="KW-1185">Reference proteome</keyword>
<dbReference type="AlphaFoldDB" id="A0A6L5XMP4"/>